<evidence type="ECO:0008006" key="3">
    <source>
        <dbReference type="Google" id="ProtNLM"/>
    </source>
</evidence>
<sequence>MEGNPLSVLVGGVAVGLLAGSLIPRTEREKDVLGPLGQRLAEGASAAFVAARDAGKEELESLAPDKNQAKSKASNAFSHVVNAATKAGKSAASGPKAG</sequence>
<proteinExistence type="predicted"/>
<keyword evidence="2" id="KW-1185">Reference proteome</keyword>
<dbReference type="EMBL" id="JAHWZX010000001">
    <property type="protein sequence ID" value="MBW4329330.1"/>
    <property type="molecule type" value="Genomic_DNA"/>
</dbReference>
<evidence type="ECO:0000313" key="2">
    <source>
        <dbReference type="Proteomes" id="UP001197214"/>
    </source>
</evidence>
<dbReference type="Proteomes" id="UP001197214">
    <property type="component" value="Unassembled WGS sequence"/>
</dbReference>
<reference evidence="1 2" key="1">
    <citation type="submission" date="2021-07" db="EMBL/GenBank/DDBJ databases">
        <title>Stakelama flava sp. nov., a novel endophytic bacterium isolated from branch of Kandelia candel.</title>
        <authorList>
            <person name="Tuo L."/>
        </authorList>
    </citation>
    <scope>NUCLEOTIDE SEQUENCE [LARGE SCALE GENOMIC DNA]</scope>
    <source>
        <strain evidence="1 2">CBK3Z-3</strain>
    </source>
</reference>
<protein>
    <recommendedName>
        <fullName evidence="3">YtxH domain-containing protein</fullName>
    </recommendedName>
</protein>
<evidence type="ECO:0000313" key="1">
    <source>
        <dbReference type="EMBL" id="MBW4329330.1"/>
    </source>
</evidence>
<organism evidence="1 2">
    <name type="scientific">Stakelama flava</name>
    <dbReference type="NCBI Taxonomy" id="2860338"/>
    <lineage>
        <taxon>Bacteria</taxon>
        <taxon>Pseudomonadati</taxon>
        <taxon>Pseudomonadota</taxon>
        <taxon>Alphaproteobacteria</taxon>
        <taxon>Sphingomonadales</taxon>
        <taxon>Sphingomonadaceae</taxon>
        <taxon>Stakelama</taxon>
    </lineage>
</organism>
<comment type="caution">
    <text evidence="1">The sequence shown here is derived from an EMBL/GenBank/DDBJ whole genome shotgun (WGS) entry which is preliminary data.</text>
</comment>
<name>A0ABS6XGI5_9SPHN</name>
<gene>
    <name evidence="1" type="ORF">KY084_00360</name>
</gene>
<accession>A0ABS6XGI5</accession>